<name>A0A9R1U9U3_9HYME</name>
<evidence type="ECO:0000313" key="3">
    <source>
        <dbReference type="Proteomes" id="UP000694866"/>
    </source>
</evidence>
<proteinExistence type="predicted"/>
<gene>
    <name evidence="4" type="primary">LOC105273082</name>
</gene>
<dbReference type="AlphaFoldDB" id="A0A9R1U9U3"/>
<evidence type="ECO:0000256" key="2">
    <source>
        <dbReference type="SAM" id="MobiDB-lite"/>
    </source>
</evidence>
<dbReference type="PANTHER" id="PTHR33480">
    <property type="entry name" value="SET DOMAIN-CONTAINING PROTEIN-RELATED"/>
    <property type="match status" value="1"/>
</dbReference>
<evidence type="ECO:0000313" key="4">
    <source>
        <dbReference type="RefSeq" id="XP_011313619.1"/>
    </source>
</evidence>
<dbReference type="InterPro" id="IPR011010">
    <property type="entry name" value="DNA_brk_join_enz"/>
</dbReference>
<dbReference type="Gene3D" id="1.10.443.10">
    <property type="entry name" value="Intergrase catalytic core"/>
    <property type="match status" value="1"/>
</dbReference>
<dbReference type="KEGG" id="fas:105273082"/>
<protein>
    <submittedName>
        <fullName evidence="4">Uncharacterized protein</fullName>
    </submittedName>
</protein>
<keyword evidence="1" id="KW-0233">DNA recombination</keyword>
<dbReference type="SUPFAM" id="SSF56349">
    <property type="entry name" value="DNA breaking-rejoining enzymes"/>
    <property type="match status" value="1"/>
</dbReference>
<dbReference type="RefSeq" id="XP_011313619.1">
    <property type="nucleotide sequence ID" value="XM_011315317.1"/>
</dbReference>
<sequence>MIRARLRLIGRFLAAIKHINPAIPDLASVYTPTNYDSSIDAVRQVAQYDTITNIFRTPTVAANLGTYLTQIGEILMVECIKRDDDSKLKEVKKFMKVHKVEFGVVINKRVMESQAQMQRHKKIILPLTDDIKKLVTYLNVNLNEKLEQLSNAYSYEDWLALAQLTMASIVVYNRRRTGEISNILVDDYQLESIDDTSNKETFSKLTPRAQKIAKTYSRFLIRGKKNRTVPVLLKPKLVESIDLLLKYREAAGVPKSNNFLFAEQSFGEYRIKVLSACNIMRKFANACGASNPHSLTGTNLRKHIATICIHLDLSEIAVNDLSSFLGHDPKIHRNFYRQPQVEREILQISPLLEAAQGKEESDDGSETEANVKSRDKSESEYDGKQDDNKQHKEVRSQKEKESDNESDDPKTSKSFPCYAESENESMPRDDVHERTGDESTDESSDSTDMSTPSNDA</sequence>
<dbReference type="GO" id="GO:0006310">
    <property type="term" value="P:DNA recombination"/>
    <property type="evidence" value="ECO:0007669"/>
    <property type="project" value="UniProtKB-KW"/>
</dbReference>
<dbReference type="GeneID" id="105273082"/>
<dbReference type="PANTHER" id="PTHR33480:SF1">
    <property type="entry name" value="TYR RECOMBINASE DOMAIN-CONTAINING PROTEIN"/>
    <property type="match status" value="1"/>
</dbReference>
<feature type="compositionally biased region" description="Low complexity" evidence="2">
    <location>
        <begin position="446"/>
        <end position="456"/>
    </location>
</feature>
<dbReference type="GO" id="GO:0015074">
    <property type="term" value="P:DNA integration"/>
    <property type="evidence" value="ECO:0007669"/>
    <property type="project" value="InterPro"/>
</dbReference>
<organism evidence="3 4">
    <name type="scientific">Fopius arisanus</name>
    <dbReference type="NCBI Taxonomy" id="64838"/>
    <lineage>
        <taxon>Eukaryota</taxon>
        <taxon>Metazoa</taxon>
        <taxon>Ecdysozoa</taxon>
        <taxon>Arthropoda</taxon>
        <taxon>Hexapoda</taxon>
        <taxon>Insecta</taxon>
        <taxon>Pterygota</taxon>
        <taxon>Neoptera</taxon>
        <taxon>Endopterygota</taxon>
        <taxon>Hymenoptera</taxon>
        <taxon>Apocrita</taxon>
        <taxon>Ichneumonoidea</taxon>
        <taxon>Braconidae</taxon>
        <taxon>Opiinae</taxon>
        <taxon>Fopius</taxon>
    </lineage>
</organism>
<dbReference type="GO" id="GO:0003677">
    <property type="term" value="F:DNA binding"/>
    <property type="evidence" value="ECO:0007669"/>
    <property type="project" value="InterPro"/>
</dbReference>
<feature type="non-terminal residue" evidence="4">
    <location>
        <position position="456"/>
    </location>
</feature>
<dbReference type="Proteomes" id="UP000694866">
    <property type="component" value="Unplaced"/>
</dbReference>
<dbReference type="OrthoDB" id="7701215at2759"/>
<dbReference type="InterPro" id="IPR013762">
    <property type="entry name" value="Integrase-like_cat_sf"/>
</dbReference>
<feature type="region of interest" description="Disordered" evidence="2">
    <location>
        <begin position="353"/>
        <end position="456"/>
    </location>
</feature>
<evidence type="ECO:0000256" key="1">
    <source>
        <dbReference type="ARBA" id="ARBA00023172"/>
    </source>
</evidence>
<accession>A0A9R1U9U3</accession>
<keyword evidence="3" id="KW-1185">Reference proteome</keyword>
<reference evidence="4" key="1">
    <citation type="submission" date="2025-08" db="UniProtKB">
        <authorList>
            <consortium name="RefSeq"/>
        </authorList>
    </citation>
    <scope>IDENTIFICATION</scope>
    <source>
        <strain evidence="4">USDA-PBARC FA_bdor</strain>
        <tissue evidence="4">Whole organism</tissue>
    </source>
</reference>
<feature type="compositionally biased region" description="Basic and acidic residues" evidence="2">
    <location>
        <begin position="369"/>
        <end position="411"/>
    </location>
</feature>
<feature type="compositionally biased region" description="Basic and acidic residues" evidence="2">
    <location>
        <begin position="425"/>
        <end position="437"/>
    </location>
</feature>